<evidence type="ECO:0000256" key="1">
    <source>
        <dbReference type="SAM" id="Phobius"/>
    </source>
</evidence>
<proteinExistence type="predicted"/>
<evidence type="ECO:0000313" key="3">
    <source>
        <dbReference type="Proteomes" id="UP000220840"/>
    </source>
</evidence>
<keyword evidence="1" id="KW-0812">Transmembrane</keyword>
<gene>
    <name evidence="2" type="ORF">CQ394_12360</name>
</gene>
<evidence type="ECO:0000313" key="2">
    <source>
        <dbReference type="EMBL" id="PEG32446.1"/>
    </source>
</evidence>
<accession>A0A2A7ML81</accession>
<keyword evidence="1" id="KW-0472">Membrane</keyword>
<dbReference type="STRING" id="137838.GCA_001458595_03962"/>
<dbReference type="AlphaFoldDB" id="A0A2A7ML81"/>
<feature type="transmembrane region" description="Helical" evidence="1">
    <location>
        <begin position="33"/>
        <end position="52"/>
    </location>
</feature>
<reference evidence="2 3" key="1">
    <citation type="submission" date="2017-10" db="EMBL/GenBank/DDBJ databases">
        <title>Effective Description of Clostridium neonatale sp. nov. linked to necrotizing enterocolitis in neonates and a clarification of species assignable to the genus Clostridium (Prazmowski 1880) emend. Lawson and Rainey 2016.</title>
        <authorList>
            <person name="Bernard K."/>
            <person name="Burdz T."/>
            <person name="Wiebe D."/>
            <person name="Balcewich B."/>
            <person name="Alfa M."/>
            <person name="Bernier A.-M."/>
        </authorList>
    </citation>
    <scope>NUCLEOTIDE SEQUENCE [LARGE SCALE GENOMIC DNA]</scope>
    <source>
        <strain evidence="2 3">LCDC99A005</strain>
    </source>
</reference>
<dbReference type="RefSeq" id="WP_058296589.1">
    <property type="nucleotide sequence ID" value="NZ_CAMRXB010000052.1"/>
</dbReference>
<feature type="transmembrane region" description="Helical" evidence="1">
    <location>
        <begin position="7"/>
        <end position="27"/>
    </location>
</feature>
<comment type="caution">
    <text evidence="2">The sequence shown here is derived from an EMBL/GenBank/DDBJ whole genome shotgun (WGS) entry which is preliminary data.</text>
</comment>
<name>A0A2A7ML81_9CLOT</name>
<dbReference type="EMBL" id="PDCJ01000001">
    <property type="protein sequence ID" value="PEG32446.1"/>
    <property type="molecule type" value="Genomic_DNA"/>
</dbReference>
<sequence length="82" mass="9190">MVINISDLVIISRIVLNIILPCAVISNFNNLKIYMSLLFLILIGIICDFVVVSAGDLAALKKSDDENAFNMINFYGYYVEKI</sequence>
<protein>
    <submittedName>
        <fullName evidence="2">Uncharacterized protein</fullName>
    </submittedName>
</protein>
<keyword evidence="3" id="KW-1185">Reference proteome</keyword>
<organism evidence="2 3">
    <name type="scientific">Clostridium neonatale</name>
    <dbReference type="NCBI Taxonomy" id="137838"/>
    <lineage>
        <taxon>Bacteria</taxon>
        <taxon>Bacillati</taxon>
        <taxon>Bacillota</taxon>
        <taxon>Clostridia</taxon>
        <taxon>Eubacteriales</taxon>
        <taxon>Clostridiaceae</taxon>
        <taxon>Clostridium</taxon>
    </lineage>
</organism>
<dbReference type="Proteomes" id="UP000220840">
    <property type="component" value="Unassembled WGS sequence"/>
</dbReference>
<dbReference type="OrthoDB" id="3238334at2"/>
<keyword evidence="1" id="KW-1133">Transmembrane helix</keyword>